<dbReference type="InterPro" id="IPR010982">
    <property type="entry name" value="Lambda_DNA-bd_dom_sf"/>
</dbReference>
<name>A0ABX9P956_9GAMM</name>
<evidence type="ECO:0000313" key="3">
    <source>
        <dbReference type="EMBL" id="RJT16260.1"/>
    </source>
</evidence>
<dbReference type="Proteomes" id="UP000284119">
    <property type="component" value="Unassembled WGS sequence"/>
</dbReference>
<evidence type="ECO:0000259" key="2">
    <source>
        <dbReference type="Pfam" id="PF16452"/>
    </source>
</evidence>
<accession>A0ABX9P956</accession>
<evidence type="ECO:0000313" key="4">
    <source>
        <dbReference type="Proteomes" id="UP000284119"/>
    </source>
</evidence>
<reference evidence="3 4" key="1">
    <citation type="submission" date="2018-09" db="EMBL/GenBank/DDBJ databases">
        <authorList>
            <person name="Le Fleche-Mateos A."/>
        </authorList>
    </citation>
    <scope>NUCLEOTIDE SEQUENCE [LARGE SCALE GENOMIC DNA]</scope>
    <source>
        <strain evidence="3 4">DSM 30078</strain>
    </source>
</reference>
<proteinExistence type="predicted"/>
<feature type="domain" description="Bacteriophage CI repressor C-terminal" evidence="2">
    <location>
        <begin position="82"/>
        <end position="180"/>
    </location>
</feature>
<dbReference type="RefSeq" id="WP_112168119.1">
    <property type="nucleotide sequence ID" value="NZ_JYDE01000024.1"/>
</dbReference>
<organism evidence="3 4">
    <name type="scientific">Rahnella inusitata</name>
    <dbReference type="NCBI Taxonomy" id="58169"/>
    <lineage>
        <taxon>Bacteria</taxon>
        <taxon>Pseudomonadati</taxon>
        <taxon>Pseudomonadota</taxon>
        <taxon>Gammaproteobacteria</taxon>
        <taxon>Enterobacterales</taxon>
        <taxon>Yersiniaceae</taxon>
        <taxon>Rahnella</taxon>
    </lineage>
</organism>
<keyword evidence="4" id="KW-1185">Reference proteome</keyword>
<dbReference type="InterPro" id="IPR010744">
    <property type="entry name" value="Phage_CI_N"/>
</dbReference>
<dbReference type="Gene3D" id="2.10.109.10">
    <property type="entry name" value="Umud Fragment, subunit A"/>
    <property type="match status" value="1"/>
</dbReference>
<comment type="caution">
    <text evidence="3">The sequence shown here is derived from an EMBL/GenBank/DDBJ whole genome shotgun (WGS) entry which is preliminary data.</text>
</comment>
<dbReference type="InterPro" id="IPR032499">
    <property type="entry name" value="Phage_CI_C"/>
</dbReference>
<sequence length="187" mass="20990">MDLDKGGRGAIERMVEAYGFTTRQALCDKLGVSKSTLATRYMRDSFPSDWVIQCALETGVALKWLTLGSGPVYENARTDVIEVPRKKIMDGQLVDASYIMFDKVFAPDTSGKLEIITSDSFSYFIDNDVKDIEDGLWVLNIEGKVSIREIIRIPVQRIRIMGANSFECSLEDIEFVSKVVGVFEKLN</sequence>
<dbReference type="EMBL" id="RAHG01000001">
    <property type="protein sequence ID" value="RJT16260.1"/>
    <property type="molecule type" value="Genomic_DNA"/>
</dbReference>
<evidence type="ECO:0000259" key="1">
    <source>
        <dbReference type="Pfam" id="PF07022"/>
    </source>
</evidence>
<dbReference type="Pfam" id="PF16452">
    <property type="entry name" value="Phage_CI_C"/>
    <property type="match status" value="1"/>
</dbReference>
<gene>
    <name evidence="3" type="ORF">D5396_03895</name>
</gene>
<dbReference type="Pfam" id="PF07022">
    <property type="entry name" value="Phage_CI_repr"/>
    <property type="match status" value="1"/>
</dbReference>
<dbReference type="Gene3D" id="1.10.260.40">
    <property type="entry name" value="lambda repressor-like DNA-binding domains"/>
    <property type="match status" value="1"/>
</dbReference>
<protein>
    <submittedName>
        <fullName evidence="3">Phage repressor protein</fullName>
    </submittedName>
</protein>
<feature type="domain" description="Bacteriophage CI repressor N-terminal" evidence="1">
    <location>
        <begin position="9"/>
        <end position="73"/>
    </location>
</feature>